<evidence type="ECO:0000313" key="10">
    <source>
        <dbReference type="Proteomes" id="UP000320791"/>
    </source>
</evidence>
<keyword evidence="4" id="KW-0378">Hydrolase</keyword>
<dbReference type="GO" id="GO:0008936">
    <property type="term" value="F:nicotinamidase activity"/>
    <property type="evidence" value="ECO:0007669"/>
    <property type="project" value="UniProtKB-EC"/>
</dbReference>
<evidence type="ECO:0000256" key="2">
    <source>
        <dbReference type="ARBA" id="ARBA00022642"/>
    </source>
</evidence>
<keyword evidence="10" id="KW-1185">Reference proteome</keyword>
<evidence type="ECO:0000313" key="9">
    <source>
        <dbReference type="EMBL" id="TWT25054.1"/>
    </source>
</evidence>
<comment type="caution">
    <text evidence="9">The sequence shown here is derived from an EMBL/GenBank/DDBJ whole genome shotgun (WGS) entry which is preliminary data.</text>
</comment>
<evidence type="ECO:0000256" key="5">
    <source>
        <dbReference type="ARBA" id="ARBA00037900"/>
    </source>
</evidence>
<dbReference type="Gene3D" id="3.40.50.850">
    <property type="entry name" value="Isochorismatase-like"/>
    <property type="match status" value="1"/>
</dbReference>
<name>A0A5C5UFQ5_9CORY</name>
<dbReference type="Pfam" id="PF00857">
    <property type="entry name" value="Isochorismatase"/>
    <property type="match status" value="1"/>
</dbReference>
<keyword evidence="2" id="KW-0662">Pyridine nucleotide biosynthesis</keyword>
<dbReference type="PANTHER" id="PTHR11080">
    <property type="entry name" value="PYRAZINAMIDASE/NICOTINAMIDASE"/>
    <property type="match status" value="1"/>
</dbReference>
<keyword evidence="3" id="KW-0479">Metal-binding</keyword>
<accession>A0A5C5UFQ5</accession>
<protein>
    <recommendedName>
        <fullName evidence="6">nicotinamidase</fullName>
        <ecNumber evidence="6">3.5.1.19</ecNumber>
    </recommendedName>
    <alternativeName>
        <fullName evidence="7">Nicotinamide deamidase</fullName>
    </alternativeName>
</protein>
<dbReference type="RefSeq" id="WP_146324466.1">
    <property type="nucleotide sequence ID" value="NZ_BAABLR010000010.1"/>
</dbReference>
<reference evidence="9 10" key="1">
    <citation type="submission" date="2019-08" db="EMBL/GenBank/DDBJ databases">
        <authorList>
            <person name="Lei W."/>
        </authorList>
    </citation>
    <scope>NUCLEOTIDE SEQUENCE [LARGE SCALE GENOMIC DNA]</scope>
    <source>
        <strain evidence="9 10">CCUG 58627</strain>
    </source>
</reference>
<dbReference type="InterPro" id="IPR052347">
    <property type="entry name" value="Isochorismatase_Nicotinamidase"/>
</dbReference>
<sequence length="189" mass="20013">MKALVIVDVQNDFCPGGSLATIHGSEVAAGITEHIRAAEGRYSHIVATKDWHVSPAGHFSPHPDFIDTWPVHCVADTAGSDFHKNLDADLIDAVFHKGEHTAAYSGFEGHLAGSSIGLADWLRDHGITELTIVGIATDFCVKATALDAVREGFQVEILHDLTAAVGDPQPALDQMREAGVSISKTLAAA</sequence>
<evidence type="ECO:0000256" key="1">
    <source>
        <dbReference type="ARBA" id="ARBA00006336"/>
    </source>
</evidence>
<dbReference type="SUPFAM" id="SSF52499">
    <property type="entry name" value="Isochorismatase-like hydrolases"/>
    <property type="match status" value="1"/>
</dbReference>
<feature type="domain" description="Isochorismatase-like" evidence="8">
    <location>
        <begin position="3"/>
        <end position="180"/>
    </location>
</feature>
<dbReference type="EC" id="3.5.1.19" evidence="6"/>
<comment type="similarity">
    <text evidence="1">Belongs to the isochorismatase family.</text>
</comment>
<evidence type="ECO:0000256" key="3">
    <source>
        <dbReference type="ARBA" id="ARBA00022723"/>
    </source>
</evidence>
<dbReference type="GO" id="GO:0019363">
    <property type="term" value="P:pyridine nucleotide biosynthetic process"/>
    <property type="evidence" value="ECO:0007669"/>
    <property type="project" value="UniProtKB-KW"/>
</dbReference>
<dbReference type="EMBL" id="VOHM01000013">
    <property type="protein sequence ID" value="TWT25054.1"/>
    <property type="molecule type" value="Genomic_DNA"/>
</dbReference>
<dbReference type="OrthoDB" id="9791276at2"/>
<evidence type="ECO:0000256" key="6">
    <source>
        <dbReference type="ARBA" id="ARBA00039017"/>
    </source>
</evidence>
<proteinExistence type="inferred from homology"/>
<gene>
    <name evidence="9" type="ORF">FRX94_07265</name>
</gene>
<evidence type="ECO:0000256" key="7">
    <source>
        <dbReference type="ARBA" id="ARBA00043224"/>
    </source>
</evidence>
<comment type="pathway">
    <text evidence="5">Cofactor biosynthesis; nicotinate biosynthesis; nicotinate from nicotinamide: step 1/1.</text>
</comment>
<evidence type="ECO:0000256" key="4">
    <source>
        <dbReference type="ARBA" id="ARBA00022801"/>
    </source>
</evidence>
<evidence type="ECO:0000259" key="8">
    <source>
        <dbReference type="Pfam" id="PF00857"/>
    </source>
</evidence>
<dbReference type="InterPro" id="IPR000868">
    <property type="entry name" value="Isochorismatase-like_dom"/>
</dbReference>
<organism evidence="9 10">
    <name type="scientific">Corynebacterium canis</name>
    <dbReference type="NCBI Taxonomy" id="679663"/>
    <lineage>
        <taxon>Bacteria</taxon>
        <taxon>Bacillati</taxon>
        <taxon>Actinomycetota</taxon>
        <taxon>Actinomycetes</taxon>
        <taxon>Mycobacteriales</taxon>
        <taxon>Corynebacteriaceae</taxon>
        <taxon>Corynebacterium</taxon>
    </lineage>
</organism>
<dbReference type="PANTHER" id="PTHR11080:SF2">
    <property type="entry name" value="LD05707P"/>
    <property type="match status" value="1"/>
</dbReference>
<dbReference type="InterPro" id="IPR036380">
    <property type="entry name" value="Isochorismatase-like_sf"/>
</dbReference>
<dbReference type="GO" id="GO:0046872">
    <property type="term" value="F:metal ion binding"/>
    <property type="evidence" value="ECO:0007669"/>
    <property type="project" value="UniProtKB-KW"/>
</dbReference>
<dbReference type="AlphaFoldDB" id="A0A5C5UFQ5"/>
<dbReference type="Proteomes" id="UP000320791">
    <property type="component" value="Unassembled WGS sequence"/>
</dbReference>